<name>A0ABW1ZZW8_9GAMM</name>
<protein>
    <submittedName>
        <fullName evidence="1">Uncharacterized protein</fullName>
    </submittedName>
</protein>
<proteinExistence type="predicted"/>
<organism evidence="1 2">
    <name type="scientific">Marinobacterium aestuariivivens</name>
    <dbReference type="NCBI Taxonomy" id="1698799"/>
    <lineage>
        <taxon>Bacteria</taxon>
        <taxon>Pseudomonadati</taxon>
        <taxon>Pseudomonadota</taxon>
        <taxon>Gammaproteobacteria</taxon>
        <taxon>Oceanospirillales</taxon>
        <taxon>Oceanospirillaceae</taxon>
        <taxon>Marinobacterium</taxon>
    </lineage>
</organism>
<evidence type="ECO:0000313" key="2">
    <source>
        <dbReference type="Proteomes" id="UP001596422"/>
    </source>
</evidence>
<comment type="caution">
    <text evidence="1">The sequence shown here is derived from an EMBL/GenBank/DDBJ whole genome shotgun (WGS) entry which is preliminary data.</text>
</comment>
<keyword evidence="2" id="KW-1185">Reference proteome</keyword>
<accession>A0ABW1ZZW8</accession>
<gene>
    <name evidence="1" type="ORF">ACFQDL_12160</name>
</gene>
<reference evidence="2" key="1">
    <citation type="journal article" date="2019" name="Int. J. Syst. Evol. Microbiol.">
        <title>The Global Catalogue of Microorganisms (GCM) 10K type strain sequencing project: providing services to taxonomists for standard genome sequencing and annotation.</title>
        <authorList>
            <consortium name="The Broad Institute Genomics Platform"/>
            <consortium name="The Broad Institute Genome Sequencing Center for Infectious Disease"/>
            <person name="Wu L."/>
            <person name="Ma J."/>
        </authorList>
    </citation>
    <scope>NUCLEOTIDE SEQUENCE [LARGE SCALE GENOMIC DNA]</scope>
    <source>
        <strain evidence="2">NBRC 111756</strain>
    </source>
</reference>
<evidence type="ECO:0000313" key="1">
    <source>
        <dbReference type="EMBL" id="MFC6670743.1"/>
    </source>
</evidence>
<sequence length="55" mass="6116">MQKYAEAEQLARKGIAVASGQSGSLRRLWLLIANIRKDAGDLDGAREALEQARRY</sequence>
<dbReference type="EMBL" id="JBHSWE010000001">
    <property type="protein sequence ID" value="MFC6670743.1"/>
    <property type="molecule type" value="Genomic_DNA"/>
</dbReference>
<dbReference type="RefSeq" id="WP_379913044.1">
    <property type="nucleotide sequence ID" value="NZ_JBHSWE010000001.1"/>
</dbReference>
<dbReference type="Proteomes" id="UP001596422">
    <property type="component" value="Unassembled WGS sequence"/>
</dbReference>